<dbReference type="Proteomes" id="UP000887540">
    <property type="component" value="Unplaced"/>
</dbReference>
<name>A0A914CK51_9BILA</name>
<feature type="signal peptide" evidence="1">
    <location>
        <begin position="1"/>
        <end position="19"/>
    </location>
</feature>
<dbReference type="AlphaFoldDB" id="A0A914CK51"/>
<sequence>MSGGILSILLLIEVVSVSGALLKWFPPTIQYKSNKFGLSNGIRYEPSNKQSDEKLNSSNQPPFWKNIPWYSSFFAREATTESPSFIQNLETISPLSMVNIELSTPLLKTSTPPSKPRKYNPLCFFSALQCPALKKGVYYRPRI</sequence>
<evidence type="ECO:0000313" key="3">
    <source>
        <dbReference type="WBParaSite" id="ACRNAN_scaffold11199.g16685.t1"/>
    </source>
</evidence>
<feature type="chain" id="PRO_5038275790" evidence="1">
    <location>
        <begin position="20"/>
        <end position="143"/>
    </location>
</feature>
<dbReference type="WBParaSite" id="ACRNAN_scaffold9084.g23805.t1">
    <property type="protein sequence ID" value="ACRNAN_scaffold9084.g23805.t1"/>
    <property type="gene ID" value="ACRNAN_scaffold9084.g23805"/>
</dbReference>
<accession>A0A914CK51</accession>
<proteinExistence type="predicted"/>
<evidence type="ECO:0000313" key="4">
    <source>
        <dbReference type="WBParaSite" id="ACRNAN_scaffold9084.g23805.t1"/>
    </source>
</evidence>
<protein>
    <submittedName>
        <fullName evidence="3 4">Uncharacterized protein</fullName>
    </submittedName>
</protein>
<evidence type="ECO:0000256" key="1">
    <source>
        <dbReference type="SAM" id="SignalP"/>
    </source>
</evidence>
<evidence type="ECO:0000313" key="2">
    <source>
        <dbReference type="Proteomes" id="UP000887540"/>
    </source>
</evidence>
<organism evidence="2 3">
    <name type="scientific">Acrobeloides nanus</name>
    <dbReference type="NCBI Taxonomy" id="290746"/>
    <lineage>
        <taxon>Eukaryota</taxon>
        <taxon>Metazoa</taxon>
        <taxon>Ecdysozoa</taxon>
        <taxon>Nematoda</taxon>
        <taxon>Chromadorea</taxon>
        <taxon>Rhabditida</taxon>
        <taxon>Tylenchina</taxon>
        <taxon>Cephalobomorpha</taxon>
        <taxon>Cephaloboidea</taxon>
        <taxon>Cephalobidae</taxon>
        <taxon>Acrobeloides</taxon>
    </lineage>
</organism>
<keyword evidence="1" id="KW-0732">Signal</keyword>
<keyword evidence="2" id="KW-1185">Reference proteome</keyword>
<reference evidence="3 4" key="1">
    <citation type="submission" date="2022-11" db="UniProtKB">
        <authorList>
            <consortium name="WormBaseParasite"/>
        </authorList>
    </citation>
    <scope>IDENTIFICATION</scope>
</reference>
<dbReference type="WBParaSite" id="ACRNAN_scaffold11199.g16685.t1">
    <property type="protein sequence ID" value="ACRNAN_scaffold11199.g16685.t1"/>
    <property type="gene ID" value="ACRNAN_scaffold11199.g16685"/>
</dbReference>